<reference evidence="12 13" key="1">
    <citation type="journal article" date="2012" name="PLoS ONE">
        <title>Edwardsiella comparative phylogenomics reveal the new intra/inter-species taxonomic relationships, virulence evolution and niche adaptation mechanisms.</title>
        <authorList>
            <person name="Yang M."/>
            <person name="Lv Y."/>
            <person name="Xiao J."/>
            <person name="Wu H."/>
            <person name="Zheng H."/>
            <person name="Liu Q."/>
            <person name="Zhang Y."/>
            <person name="Wang Q."/>
        </authorList>
    </citation>
    <scope>NUCLEOTIDE SEQUENCE [LARGE SCALE GENOMIC DNA]</scope>
    <source>
        <strain evidence="13">080813</strain>
    </source>
</reference>
<evidence type="ECO:0000256" key="5">
    <source>
        <dbReference type="ARBA" id="ARBA00022692"/>
    </source>
</evidence>
<dbReference type="Gene3D" id="3.10.20.410">
    <property type="match status" value="1"/>
</dbReference>
<evidence type="ECO:0000256" key="9">
    <source>
        <dbReference type="RuleBase" id="RU003884"/>
    </source>
</evidence>
<dbReference type="Gene3D" id="2.60.40.2610">
    <property type="entry name" value="Outer membrane usher protein FimD, plug domain"/>
    <property type="match status" value="1"/>
</dbReference>
<comment type="similarity">
    <text evidence="2 9">Belongs to the fimbrial export usher family.</text>
</comment>
<evidence type="ECO:0000313" key="12">
    <source>
        <dbReference type="EMBL" id="AIJ06758.1"/>
    </source>
</evidence>
<keyword evidence="8 9" id="KW-0998">Cell outer membrane</keyword>
<accession>A0A076LJJ8</accession>
<dbReference type="InterPro" id="IPR000015">
    <property type="entry name" value="Fimb_usher"/>
</dbReference>
<keyword evidence="3 9" id="KW-0813">Transport</keyword>
<dbReference type="PROSITE" id="PS01151">
    <property type="entry name" value="FIMBRIAL_USHER"/>
    <property type="match status" value="1"/>
</dbReference>
<dbReference type="RefSeq" id="WP_034162531.1">
    <property type="nucleotide sequence ID" value="NZ_CP006664.1"/>
</dbReference>
<dbReference type="PANTHER" id="PTHR30451">
    <property type="entry name" value="OUTER MEMBRANE USHER PROTEIN"/>
    <property type="match status" value="1"/>
</dbReference>
<dbReference type="Gene3D" id="2.60.40.3110">
    <property type="match status" value="1"/>
</dbReference>
<dbReference type="InterPro" id="IPR025949">
    <property type="entry name" value="PapC-like_C"/>
</dbReference>
<dbReference type="HOGENOM" id="CLU_009120_1_1_6"/>
<sequence>MQGHEVRRFVIRPLSVVVSLAIFGQSVLAAQSVEFNTDVLDVKDRSSIDLSEFSQAGYIMPGEYNMVVYINKNALPEQTVKFLAPDNNPKGSEPCITPDMVERLGLKTSALRDVSYWHQGQCLNFDSLKGMSAQGELASASLYLNIPQAYLEYTAKDWDPPATWDDGVAGLLFDYNFNTQLTRSHRGDGTQSVSGNGTTGFNLGAWRFRADWQGNYNHNSEPGNSNNSERSWDWTRYYAYRAITALRAKLTLGESYLNSSIFDSFRYLGASLETDDNMLPPNLRGYAPEVTGVANTNAKVTISQQGRVLYETTVAAGPFRIQDLNSATTGTLDVKITEEDGSVRTYQVNTANIPYLTRPGLVRYKLALGRPLDYQHNQQGPGFVTGEFSWGINNGWSLYGGSVLAGSDYNALALGIGRDLMAFGALSFDITQSTAELPQQGVKSGGSYRLSYSKRFDQYDSQVTFAGYRFSQRDFMSMSQYLDARYLGQSDGMGRELYTITLNKQFSELNLSTNLNYSHQTYWDRPSEDSYTLSLARYFDLGRIKNISLSLSAYRSAYNNTNDDGMYVSLSVPWGTHGTLTYDSQHSSSGNTNMVGYSGIINANNNYNIRAGVGNQGRAAASGYFVHDGDLAQVTANASYQDGQYSSLGVSLQGGMTATMQGAALHRINVMGGTRMMVDTDGVAGVPIYGYGGITDTNMFGKAVVGDVNSYYHNAVKVDVDHLADNVEATRSVVEGTLTEGAIGYRRFGIIAGEKSMAVITLADGSTPPFGAIVSNQNQEQLGIVNDEGRIWLTGIQVGEIMNVRWDGAERCRLTIPKSLPSPGGMLLLPCQPLNGH</sequence>
<evidence type="ECO:0000256" key="7">
    <source>
        <dbReference type="ARBA" id="ARBA00023136"/>
    </source>
</evidence>
<dbReference type="InterPro" id="IPR018030">
    <property type="entry name" value="Fimbrial_membr_usher_CS"/>
</dbReference>
<dbReference type="NCBIfam" id="NF011812">
    <property type="entry name" value="PRK15284.1"/>
    <property type="match status" value="1"/>
</dbReference>
<evidence type="ECO:0000256" key="4">
    <source>
        <dbReference type="ARBA" id="ARBA00022452"/>
    </source>
</evidence>
<dbReference type="AlphaFoldDB" id="A0A076LJJ8"/>
<evidence type="ECO:0000256" key="3">
    <source>
        <dbReference type="ARBA" id="ARBA00022448"/>
    </source>
</evidence>
<dbReference type="SUPFAM" id="SSF141729">
    <property type="entry name" value="FimD N-terminal domain-like"/>
    <property type="match status" value="1"/>
</dbReference>
<organism evidence="12 13">
    <name type="scientific">Edwardsiella anguillarum ET080813</name>
    <dbReference type="NCBI Taxonomy" id="667120"/>
    <lineage>
        <taxon>Bacteria</taxon>
        <taxon>Pseudomonadati</taxon>
        <taxon>Pseudomonadota</taxon>
        <taxon>Gammaproteobacteria</taxon>
        <taxon>Enterobacterales</taxon>
        <taxon>Hafniaceae</taxon>
        <taxon>Edwardsiella</taxon>
    </lineage>
</organism>
<comment type="subcellular location">
    <subcellularLocation>
        <location evidence="1 9">Cell outer membrane</location>
        <topology evidence="1 9">Multi-pass membrane protein</topology>
    </subcellularLocation>
</comment>
<dbReference type="Proteomes" id="UP000028681">
    <property type="component" value="Chromosome"/>
</dbReference>
<evidence type="ECO:0000256" key="2">
    <source>
        <dbReference type="ARBA" id="ARBA00008064"/>
    </source>
</evidence>
<keyword evidence="4" id="KW-1134">Transmembrane beta strand</keyword>
<dbReference type="Pfam" id="PF00577">
    <property type="entry name" value="Usher"/>
    <property type="match status" value="1"/>
</dbReference>
<dbReference type="Pfam" id="PF13953">
    <property type="entry name" value="PapC_C"/>
    <property type="match status" value="1"/>
</dbReference>
<dbReference type="Pfam" id="PF13954">
    <property type="entry name" value="PapC_N"/>
    <property type="match status" value="1"/>
</dbReference>
<dbReference type="InterPro" id="IPR042186">
    <property type="entry name" value="FimD_plug_dom"/>
</dbReference>
<evidence type="ECO:0000259" key="10">
    <source>
        <dbReference type="Pfam" id="PF13953"/>
    </source>
</evidence>
<evidence type="ECO:0000256" key="6">
    <source>
        <dbReference type="ARBA" id="ARBA00022729"/>
    </source>
</evidence>
<evidence type="ECO:0000256" key="8">
    <source>
        <dbReference type="ARBA" id="ARBA00023237"/>
    </source>
</evidence>
<dbReference type="EMBL" id="CP006664">
    <property type="protein sequence ID" value="AIJ06758.1"/>
    <property type="molecule type" value="Genomic_DNA"/>
</dbReference>
<keyword evidence="7 9" id="KW-0472">Membrane</keyword>
<protein>
    <submittedName>
        <fullName evidence="12">Fimbriae usher protein StfC</fullName>
    </submittedName>
</protein>
<gene>
    <name evidence="12" type="primary">stfC</name>
    <name evidence="12" type="ORF">ETEE_0278</name>
</gene>
<evidence type="ECO:0000259" key="11">
    <source>
        <dbReference type="Pfam" id="PF13954"/>
    </source>
</evidence>
<feature type="domain" description="PapC N-terminal" evidence="11">
    <location>
        <begin position="34"/>
        <end position="178"/>
    </location>
</feature>
<dbReference type="PANTHER" id="PTHR30451:SF10">
    <property type="entry name" value="OUTER MEMBRANE USHER PROTEIN YFCU-RELATED"/>
    <property type="match status" value="1"/>
</dbReference>
<name>A0A076LJJ8_9GAMM</name>
<dbReference type="Gene3D" id="2.60.40.2070">
    <property type="match status" value="1"/>
</dbReference>
<dbReference type="InterPro" id="IPR025885">
    <property type="entry name" value="PapC_N"/>
</dbReference>
<dbReference type="InterPro" id="IPR037224">
    <property type="entry name" value="PapC_N_sf"/>
</dbReference>
<dbReference type="GO" id="GO:0015473">
    <property type="term" value="F:fimbrial usher porin activity"/>
    <property type="evidence" value="ECO:0007669"/>
    <property type="project" value="InterPro"/>
</dbReference>
<dbReference type="InterPro" id="IPR043142">
    <property type="entry name" value="PapC-like_C_sf"/>
</dbReference>
<keyword evidence="6" id="KW-0732">Signal</keyword>
<proteinExistence type="inferred from homology"/>
<dbReference type="GeneID" id="33938068"/>
<keyword evidence="9" id="KW-1029">Fimbrium biogenesis</keyword>
<evidence type="ECO:0000313" key="13">
    <source>
        <dbReference type="Proteomes" id="UP000028681"/>
    </source>
</evidence>
<feature type="domain" description="PapC-like C-terminal" evidence="10">
    <location>
        <begin position="760"/>
        <end position="815"/>
    </location>
</feature>
<evidence type="ECO:0000256" key="1">
    <source>
        <dbReference type="ARBA" id="ARBA00004571"/>
    </source>
</evidence>
<dbReference type="KEGG" id="ete:ETEE_0278"/>
<keyword evidence="5 9" id="KW-0812">Transmembrane</keyword>
<dbReference type="GO" id="GO:0009297">
    <property type="term" value="P:pilus assembly"/>
    <property type="evidence" value="ECO:0007669"/>
    <property type="project" value="InterPro"/>
</dbReference>
<dbReference type="GO" id="GO:0009279">
    <property type="term" value="C:cell outer membrane"/>
    <property type="evidence" value="ECO:0007669"/>
    <property type="project" value="UniProtKB-SubCell"/>
</dbReference>